<dbReference type="Proteomes" id="UP001213000">
    <property type="component" value="Unassembled WGS sequence"/>
</dbReference>
<dbReference type="PROSITE" id="PS51203">
    <property type="entry name" value="CS"/>
    <property type="match status" value="1"/>
</dbReference>
<keyword evidence="7" id="KW-1185">Reference proteome</keyword>
<dbReference type="PANTHER" id="PTHR11527">
    <property type="entry name" value="HEAT-SHOCK PROTEIN 20 FAMILY MEMBER"/>
    <property type="match status" value="1"/>
</dbReference>
<gene>
    <name evidence="6" type="ORF">NP233_g4296</name>
</gene>
<name>A0AAD5YSZ0_9AGAR</name>
<feature type="domain" description="SHSP" evidence="4">
    <location>
        <begin position="35"/>
        <end position="148"/>
    </location>
</feature>
<comment type="caution">
    <text evidence="6">The sequence shown here is derived from an EMBL/GenBank/DDBJ whole genome shotgun (WGS) entry which is preliminary data.</text>
</comment>
<dbReference type="Pfam" id="PF00011">
    <property type="entry name" value="HSP20"/>
    <property type="match status" value="1"/>
</dbReference>
<keyword evidence="1" id="KW-0346">Stress response</keyword>
<dbReference type="CDD" id="cd06464">
    <property type="entry name" value="ACD_sHsps-like"/>
    <property type="match status" value="1"/>
</dbReference>
<dbReference type="AlphaFoldDB" id="A0AAD5YSZ0"/>
<dbReference type="SUPFAM" id="SSF49764">
    <property type="entry name" value="HSP20-like chaperones"/>
    <property type="match status" value="1"/>
</dbReference>
<reference evidence="6" key="1">
    <citation type="submission" date="2022-07" db="EMBL/GenBank/DDBJ databases">
        <title>Genome Sequence of Leucocoprinus birnbaumii.</title>
        <authorList>
            <person name="Buettner E."/>
        </authorList>
    </citation>
    <scope>NUCLEOTIDE SEQUENCE</scope>
    <source>
        <strain evidence="6">VT141</strain>
    </source>
</reference>
<dbReference type="EMBL" id="JANIEX010000229">
    <property type="protein sequence ID" value="KAJ3570598.1"/>
    <property type="molecule type" value="Genomic_DNA"/>
</dbReference>
<evidence type="ECO:0000313" key="6">
    <source>
        <dbReference type="EMBL" id="KAJ3570598.1"/>
    </source>
</evidence>
<evidence type="ECO:0000259" key="5">
    <source>
        <dbReference type="PROSITE" id="PS51203"/>
    </source>
</evidence>
<accession>A0AAD5YSZ0</accession>
<dbReference type="PROSITE" id="PS01031">
    <property type="entry name" value="SHSP"/>
    <property type="match status" value="1"/>
</dbReference>
<dbReference type="Gene3D" id="2.60.40.790">
    <property type="match status" value="1"/>
</dbReference>
<dbReference type="InterPro" id="IPR007052">
    <property type="entry name" value="CS_dom"/>
</dbReference>
<feature type="domain" description="CS" evidence="5">
    <location>
        <begin position="39"/>
        <end position="145"/>
    </location>
</feature>
<proteinExistence type="inferred from homology"/>
<comment type="similarity">
    <text evidence="2 3">Belongs to the small heat shock protein (HSP20) family.</text>
</comment>
<dbReference type="InterPro" id="IPR008978">
    <property type="entry name" value="HSP20-like_chaperone"/>
</dbReference>
<sequence length="148" mass="16809">MAHLLVNAPFHNFDRLFEHSLRSFPAFTDAAVNAVASREFKPRMDLHEDSEKNLVSATFEFPGVKKEDIQLEVRDSFLTVSAENKTSTELEENGYIIRERRSGKFSRSLRLPKGINDADIKAAMEDGILTITFPRTSPEQEPRRISVA</sequence>
<evidence type="ECO:0000256" key="1">
    <source>
        <dbReference type="ARBA" id="ARBA00023016"/>
    </source>
</evidence>
<evidence type="ECO:0000256" key="2">
    <source>
        <dbReference type="PROSITE-ProRule" id="PRU00285"/>
    </source>
</evidence>
<protein>
    <recommendedName>
        <fullName evidence="8">HSP20-like chaperone</fullName>
    </recommendedName>
</protein>
<evidence type="ECO:0008006" key="8">
    <source>
        <dbReference type="Google" id="ProtNLM"/>
    </source>
</evidence>
<evidence type="ECO:0000256" key="3">
    <source>
        <dbReference type="RuleBase" id="RU003616"/>
    </source>
</evidence>
<evidence type="ECO:0000259" key="4">
    <source>
        <dbReference type="PROSITE" id="PS01031"/>
    </source>
</evidence>
<dbReference type="InterPro" id="IPR031107">
    <property type="entry name" value="Small_HSP"/>
</dbReference>
<evidence type="ECO:0000313" key="7">
    <source>
        <dbReference type="Proteomes" id="UP001213000"/>
    </source>
</evidence>
<dbReference type="InterPro" id="IPR002068">
    <property type="entry name" value="A-crystallin/Hsp20_dom"/>
</dbReference>
<organism evidence="6 7">
    <name type="scientific">Leucocoprinus birnbaumii</name>
    <dbReference type="NCBI Taxonomy" id="56174"/>
    <lineage>
        <taxon>Eukaryota</taxon>
        <taxon>Fungi</taxon>
        <taxon>Dikarya</taxon>
        <taxon>Basidiomycota</taxon>
        <taxon>Agaricomycotina</taxon>
        <taxon>Agaricomycetes</taxon>
        <taxon>Agaricomycetidae</taxon>
        <taxon>Agaricales</taxon>
        <taxon>Agaricineae</taxon>
        <taxon>Agaricaceae</taxon>
        <taxon>Leucocoprinus</taxon>
    </lineage>
</organism>